<sequence length="177" mass="18438">MWRSASQRRLPQPRQPAGAGAGRRGPRPAGRHAALRQCHAGRAVDGRRLVARHRQRQCGAEAGLALPLADLPASTVKGSLALAGNDVRMTPDTPLMAGARARIDFTQKGLTITGATARMLGGEASFDGSTQPDGSLRFSGQGTATAEGLRRASELGVLSRTASHFSGRPPTAPAWAS</sequence>
<dbReference type="EMBL" id="VOPW01000001">
    <property type="protein sequence ID" value="TXC67043.1"/>
    <property type="molecule type" value="Genomic_DNA"/>
</dbReference>
<evidence type="ECO:0000313" key="2">
    <source>
        <dbReference type="EMBL" id="TXC67043.1"/>
    </source>
</evidence>
<gene>
    <name evidence="2" type="ORF">FSC37_18655</name>
</gene>
<name>A0A5C6U1V5_9BURK</name>
<evidence type="ECO:0000256" key="1">
    <source>
        <dbReference type="SAM" id="MobiDB-lite"/>
    </source>
</evidence>
<comment type="caution">
    <text evidence="2">The sequence shown here is derived from an EMBL/GenBank/DDBJ whole genome shotgun (WGS) entry which is preliminary data.</text>
</comment>
<keyword evidence="3" id="KW-1185">Reference proteome</keyword>
<dbReference type="AlphaFoldDB" id="A0A5C6U1V5"/>
<evidence type="ECO:0000313" key="3">
    <source>
        <dbReference type="Proteomes" id="UP000321832"/>
    </source>
</evidence>
<accession>A0A5C6U1V5</accession>
<organism evidence="2 3">
    <name type="scientific">Piscinibacter aquaticus</name>
    <dbReference type="NCBI Taxonomy" id="392597"/>
    <lineage>
        <taxon>Bacteria</taxon>
        <taxon>Pseudomonadati</taxon>
        <taxon>Pseudomonadota</taxon>
        <taxon>Betaproteobacteria</taxon>
        <taxon>Burkholderiales</taxon>
        <taxon>Sphaerotilaceae</taxon>
        <taxon>Piscinibacter</taxon>
    </lineage>
</organism>
<protein>
    <submittedName>
        <fullName evidence="2">Uncharacterized protein</fullName>
    </submittedName>
</protein>
<feature type="region of interest" description="Disordered" evidence="1">
    <location>
        <begin position="1"/>
        <end position="33"/>
    </location>
</feature>
<reference evidence="2 3" key="1">
    <citation type="submission" date="2019-08" db="EMBL/GenBank/DDBJ databases">
        <authorList>
            <person name="Khan S.A."/>
            <person name="Jeon C.O."/>
            <person name="Jeong S.E."/>
        </authorList>
    </citation>
    <scope>NUCLEOTIDE SEQUENCE [LARGE SCALE GENOMIC DNA]</scope>
    <source>
        <strain evidence="3">IMCC1728</strain>
    </source>
</reference>
<feature type="compositionally biased region" description="Basic residues" evidence="1">
    <location>
        <begin position="24"/>
        <end position="33"/>
    </location>
</feature>
<proteinExistence type="predicted"/>
<dbReference type="Proteomes" id="UP000321832">
    <property type="component" value="Unassembled WGS sequence"/>
</dbReference>